<dbReference type="AlphaFoldDB" id="A0A1G8E0G8"/>
<protein>
    <submittedName>
        <fullName evidence="2">Uncharacterized protein</fullName>
    </submittedName>
</protein>
<keyword evidence="1" id="KW-0472">Membrane</keyword>
<keyword evidence="1" id="KW-1133">Transmembrane helix</keyword>
<dbReference type="OrthoDB" id="2455517at2"/>
<dbReference type="EMBL" id="FNDU01000002">
    <property type="protein sequence ID" value="SDH63357.1"/>
    <property type="molecule type" value="Genomic_DNA"/>
</dbReference>
<reference evidence="2 3" key="1">
    <citation type="submission" date="2016-10" db="EMBL/GenBank/DDBJ databases">
        <authorList>
            <person name="de Groot N.N."/>
        </authorList>
    </citation>
    <scope>NUCLEOTIDE SEQUENCE [LARGE SCALE GENOMIC DNA]</scope>
    <source>
        <strain evidence="3">P4B,CCM 7963,CECT 7998,DSM 25260,IBRC-M 10614,KCTC 13821</strain>
    </source>
</reference>
<gene>
    <name evidence="2" type="ORF">SAMN05216352_10226</name>
</gene>
<evidence type="ECO:0000313" key="3">
    <source>
        <dbReference type="Proteomes" id="UP000199017"/>
    </source>
</evidence>
<accession>A0A1G8E0G8</accession>
<sequence>MSIFLTFFPIVLVLVLVTVRFKKRPLYGKGDLWLFGGYAAVLLFSSALFFLIAGEENGTEEEISAEIAEQEAQKLQAAAREGKDKSINKNYIKKQWTFEYDESQLSIETPDNNVNGTDILIERKEENDHVIEADYYQTPSSIEGKMAEPARNPSIQQTETALIIRKPEEDRLEYSAFKEEFPFNQGAEKINVFENSSLSLGSTLIYLRVPKDLDVNMDPYQVQYVNE</sequence>
<proteinExistence type="predicted"/>
<dbReference type="RefSeq" id="WP_091580842.1">
    <property type="nucleotide sequence ID" value="NZ_FNDU01000002.1"/>
</dbReference>
<evidence type="ECO:0000313" key="2">
    <source>
        <dbReference type="EMBL" id="SDH63357.1"/>
    </source>
</evidence>
<keyword evidence="1" id="KW-0812">Transmembrane</keyword>
<feature type="transmembrane region" description="Helical" evidence="1">
    <location>
        <begin position="32"/>
        <end position="53"/>
    </location>
</feature>
<dbReference type="Proteomes" id="UP000199017">
    <property type="component" value="Unassembled WGS sequence"/>
</dbReference>
<evidence type="ECO:0000256" key="1">
    <source>
        <dbReference type="SAM" id="Phobius"/>
    </source>
</evidence>
<name>A0A1G8E0G8_9BACI</name>
<organism evidence="2 3">
    <name type="scientific">Alteribacillus bidgolensis</name>
    <dbReference type="NCBI Taxonomy" id="930129"/>
    <lineage>
        <taxon>Bacteria</taxon>
        <taxon>Bacillati</taxon>
        <taxon>Bacillota</taxon>
        <taxon>Bacilli</taxon>
        <taxon>Bacillales</taxon>
        <taxon>Bacillaceae</taxon>
        <taxon>Alteribacillus</taxon>
    </lineage>
</organism>
<dbReference type="STRING" id="930129.SAMN05216352_10226"/>
<keyword evidence="3" id="KW-1185">Reference proteome</keyword>